<accession>A0ABX5Y5Y3</accession>
<dbReference type="Proteomes" id="UP000318081">
    <property type="component" value="Chromosome"/>
</dbReference>
<evidence type="ECO:0000256" key="1">
    <source>
        <dbReference type="SAM" id="SignalP"/>
    </source>
</evidence>
<dbReference type="RefSeq" id="WP_145219230.1">
    <property type="nucleotide sequence ID" value="NZ_CP036432.1"/>
</dbReference>
<evidence type="ECO:0000313" key="2">
    <source>
        <dbReference type="EMBL" id="QDV87519.1"/>
    </source>
</evidence>
<keyword evidence="1" id="KW-0732">Signal</keyword>
<organism evidence="2 3">
    <name type="scientific">Stieleria magnilauensis</name>
    <dbReference type="NCBI Taxonomy" id="2527963"/>
    <lineage>
        <taxon>Bacteria</taxon>
        <taxon>Pseudomonadati</taxon>
        <taxon>Planctomycetota</taxon>
        <taxon>Planctomycetia</taxon>
        <taxon>Pirellulales</taxon>
        <taxon>Pirellulaceae</taxon>
        <taxon>Stieleria</taxon>
    </lineage>
</organism>
<evidence type="ECO:0000313" key="3">
    <source>
        <dbReference type="Proteomes" id="UP000318081"/>
    </source>
</evidence>
<gene>
    <name evidence="2" type="ORF">TBK1r_65500</name>
</gene>
<evidence type="ECO:0008006" key="4">
    <source>
        <dbReference type="Google" id="ProtNLM"/>
    </source>
</evidence>
<sequence>MIRHLMLTALTVCLLTHATATEPPPVEVKHLDYKSIARANDWIGLHFSDAITRNSVSRIILTRLTPVGIPGTADNESTDQQTHDIASGLTRTLFSETGAIQKWGQLAEEVETAELVIVTKTGEIFFVNVLRKTGEEKANAFILRGSGFSVRLPVVGVSE</sequence>
<proteinExistence type="predicted"/>
<reference evidence="2 3" key="1">
    <citation type="submission" date="2019-02" db="EMBL/GenBank/DDBJ databases">
        <title>Deep-cultivation of Planctomycetes and their phenomic and genomic characterization uncovers novel biology.</title>
        <authorList>
            <person name="Wiegand S."/>
            <person name="Jogler M."/>
            <person name="Boedeker C."/>
            <person name="Pinto D."/>
            <person name="Vollmers J."/>
            <person name="Rivas-Marin E."/>
            <person name="Kohn T."/>
            <person name="Peeters S.H."/>
            <person name="Heuer A."/>
            <person name="Rast P."/>
            <person name="Oberbeckmann S."/>
            <person name="Bunk B."/>
            <person name="Jeske O."/>
            <person name="Meyerdierks A."/>
            <person name="Storesund J.E."/>
            <person name="Kallscheuer N."/>
            <person name="Luecker S."/>
            <person name="Lage O.M."/>
            <person name="Pohl T."/>
            <person name="Merkel B.J."/>
            <person name="Hornburger P."/>
            <person name="Mueller R.-W."/>
            <person name="Bruemmer F."/>
            <person name="Labrenz M."/>
            <person name="Spormann A.M."/>
            <person name="Op den Camp H."/>
            <person name="Overmann J."/>
            <person name="Amann R."/>
            <person name="Jetten M.S.M."/>
            <person name="Mascher T."/>
            <person name="Medema M.H."/>
            <person name="Devos D.P."/>
            <person name="Kaster A.-K."/>
            <person name="Ovreas L."/>
            <person name="Rohde M."/>
            <person name="Galperin M.Y."/>
            <person name="Jogler C."/>
        </authorList>
    </citation>
    <scope>NUCLEOTIDE SEQUENCE [LARGE SCALE GENOMIC DNA]</scope>
    <source>
        <strain evidence="2 3">TBK1r</strain>
    </source>
</reference>
<protein>
    <recommendedName>
        <fullName evidence="4">DUF4252 domain-containing protein</fullName>
    </recommendedName>
</protein>
<feature type="signal peptide" evidence="1">
    <location>
        <begin position="1"/>
        <end position="20"/>
    </location>
</feature>
<name>A0ABX5Y5Y3_9BACT</name>
<feature type="chain" id="PRO_5047427002" description="DUF4252 domain-containing protein" evidence="1">
    <location>
        <begin position="21"/>
        <end position="159"/>
    </location>
</feature>
<dbReference type="EMBL" id="CP036432">
    <property type="protein sequence ID" value="QDV87519.1"/>
    <property type="molecule type" value="Genomic_DNA"/>
</dbReference>
<keyword evidence="3" id="KW-1185">Reference proteome</keyword>